<evidence type="ECO:0000313" key="4">
    <source>
        <dbReference type="Proteomes" id="UP001597182"/>
    </source>
</evidence>
<evidence type="ECO:0000259" key="2">
    <source>
        <dbReference type="SMART" id="SM00822"/>
    </source>
</evidence>
<dbReference type="PRINTS" id="PR00081">
    <property type="entry name" value="GDHRDH"/>
</dbReference>
<dbReference type="RefSeq" id="WP_158703273.1">
    <property type="nucleotide sequence ID" value="NZ_BAABKS010000085.1"/>
</dbReference>
<dbReference type="PANTHER" id="PTHR42760:SF40">
    <property type="entry name" value="3-OXOACYL-[ACYL-CARRIER-PROTEIN] REDUCTASE, CHLOROPLASTIC"/>
    <property type="match status" value="1"/>
</dbReference>
<dbReference type="Proteomes" id="UP001597182">
    <property type="component" value="Unassembled WGS sequence"/>
</dbReference>
<evidence type="ECO:0000256" key="1">
    <source>
        <dbReference type="ARBA" id="ARBA00006484"/>
    </source>
</evidence>
<dbReference type="PRINTS" id="PR00080">
    <property type="entry name" value="SDRFAMILY"/>
</dbReference>
<gene>
    <name evidence="3" type="ORF">ACFQ34_04405</name>
</gene>
<dbReference type="EMBL" id="JBHTMB010000026">
    <property type="protein sequence ID" value="MFD1232517.1"/>
    <property type="molecule type" value="Genomic_DNA"/>
</dbReference>
<keyword evidence="3" id="KW-0560">Oxidoreductase</keyword>
<dbReference type="EC" id="1.1.1.-" evidence="3"/>
<dbReference type="InterPro" id="IPR002347">
    <property type="entry name" value="SDR_fam"/>
</dbReference>
<evidence type="ECO:0000313" key="3">
    <source>
        <dbReference type="EMBL" id="MFD1232517.1"/>
    </source>
</evidence>
<sequence>MLADKVAVVTGAAAGIGAEVAVRYAAAGARVALVDRDAAGLEAVAARIDEAGGETVRVPLDLSDAAATIEAVTGIENRMGRIDVLANVAGITGRTDFDAITLDSLDAMYAVNLRSTFVLIQHVARGMRERRYGKIVNTASISAVRGQGSNAHYSAMKAGVLGLTRSAAKALGPFQITVNAVCPVAVTALTRDYPDLQAGRALPPRSLNRAGEPADVAPTYLFLASPHSDYVTGVTVHCDGGFHLGQPA</sequence>
<dbReference type="SUPFAM" id="SSF51735">
    <property type="entry name" value="NAD(P)-binding Rossmann-fold domains"/>
    <property type="match status" value="1"/>
</dbReference>
<organism evidence="3 4">
    <name type="scientific">Pseudonocardia benzenivorans</name>
    <dbReference type="NCBI Taxonomy" id="228005"/>
    <lineage>
        <taxon>Bacteria</taxon>
        <taxon>Bacillati</taxon>
        <taxon>Actinomycetota</taxon>
        <taxon>Actinomycetes</taxon>
        <taxon>Pseudonocardiales</taxon>
        <taxon>Pseudonocardiaceae</taxon>
        <taxon>Pseudonocardia</taxon>
    </lineage>
</organism>
<reference evidence="4" key="1">
    <citation type="journal article" date="2019" name="Int. J. Syst. Evol. Microbiol.">
        <title>The Global Catalogue of Microorganisms (GCM) 10K type strain sequencing project: providing services to taxonomists for standard genome sequencing and annotation.</title>
        <authorList>
            <consortium name="The Broad Institute Genomics Platform"/>
            <consortium name="The Broad Institute Genome Sequencing Center for Infectious Disease"/>
            <person name="Wu L."/>
            <person name="Ma J."/>
        </authorList>
    </citation>
    <scope>NUCLEOTIDE SEQUENCE [LARGE SCALE GENOMIC DNA]</scope>
    <source>
        <strain evidence="4">CCUG 49018</strain>
    </source>
</reference>
<dbReference type="SMART" id="SM00822">
    <property type="entry name" value="PKS_KR"/>
    <property type="match status" value="1"/>
</dbReference>
<dbReference type="GO" id="GO:0016491">
    <property type="term" value="F:oxidoreductase activity"/>
    <property type="evidence" value="ECO:0007669"/>
    <property type="project" value="UniProtKB-KW"/>
</dbReference>
<comment type="similarity">
    <text evidence="1">Belongs to the short-chain dehydrogenases/reductases (SDR) family.</text>
</comment>
<dbReference type="InterPro" id="IPR036291">
    <property type="entry name" value="NAD(P)-bd_dom_sf"/>
</dbReference>
<accession>A0ABW3VBT3</accession>
<dbReference type="Gene3D" id="3.40.50.720">
    <property type="entry name" value="NAD(P)-binding Rossmann-like Domain"/>
    <property type="match status" value="1"/>
</dbReference>
<dbReference type="Pfam" id="PF13561">
    <property type="entry name" value="adh_short_C2"/>
    <property type="match status" value="1"/>
</dbReference>
<proteinExistence type="inferred from homology"/>
<dbReference type="InterPro" id="IPR057326">
    <property type="entry name" value="KR_dom"/>
</dbReference>
<comment type="caution">
    <text evidence="3">The sequence shown here is derived from an EMBL/GenBank/DDBJ whole genome shotgun (WGS) entry which is preliminary data.</text>
</comment>
<keyword evidence="4" id="KW-1185">Reference proteome</keyword>
<name>A0ABW3VBT3_9PSEU</name>
<protein>
    <submittedName>
        <fullName evidence="3">SDR family NAD(P)-dependent oxidoreductase</fullName>
        <ecNumber evidence="3">1.1.1.-</ecNumber>
    </submittedName>
</protein>
<feature type="domain" description="Ketoreductase" evidence="2">
    <location>
        <begin position="5"/>
        <end position="187"/>
    </location>
</feature>
<dbReference type="PANTHER" id="PTHR42760">
    <property type="entry name" value="SHORT-CHAIN DEHYDROGENASES/REDUCTASES FAMILY MEMBER"/>
    <property type="match status" value="1"/>
</dbReference>